<name>A0ACC1MNP6_9HYPO</name>
<protein>
    <submittedName>
        <fullName evidence="1">Uncharacterized protein</fullName>
    </submittedName>
</protein>
<reference evidence="1" key="1">
    <citation type="submission" date="2022-08" db="EMBL/GenBank/DDBJ databases">
        <title>Genome Sequence of Lecanicillium fungicola.</title>
        <authorList>
            <person name="Buettner E."/>
        </authorList>
    </citation>
    <scope>NUCLEOTIDE SEQUENCE</scope>
    <source>
        <strain evidence="1">Babe33</strain>
    </source>
</reference>
<gene>
    <name evidence="1" type="ORF">NQ176_g9250</name>
</gene>
<comment type="caution">
    <text evidence="1">The sequence shown here is derived from an EMBL/GenBank/DDBJ whole genome shotgun (WGS) entry which is preliminary data.</text>
</comment>
<accession>A0ACC1MNP6</accession>
<sequence length="282" mass="31004">MVSKTSHFPAIAVAATVALLLITFWRSNMGAPYYVHGNDTAKMASSKSASNGAGATETAAQLPESGSSSNSNKNKPRYIFVDLGANAADSLEAFLQHPNAKFQYDFPAPSWAKHDDAEIFLFEANPVFNDHLVNAKQHYEGLGKKITIYPSTVVDTKDGTRTFYLDSVNTDKDYWGSSTLENHPDAIASGGKGTELSAINISRWLLMNTLPQDFVVVKMDVEGAEYELLPHMVEMRVWTVVDHLLIEWHDYLPTHEMRVSATAATEKLQSEGVNCPPYDSAA</sequence>
<evidence type="ECO:0000313" key="2">
    <source>
        <dbReference type="Proteomes" id="UP001143910"/>
    </source>
</evidence>
<proteinExistence type="predicted"/>
<dbReference type="Proteomes" id="UP001143910">
    <property type="component" value="Unassembled WGS sequence"/>
</dbReference>
<organism evidence="1 2">
    <name type="scientific">Zarea fungicola</name>
    <dbReference type="NCBI Taxonomy" id="93591"/>
    <lineage>
        <taxon>Eukaryota</taxon>
        <taxon>Fungi</taxon>
        <taxon>Dikarya</taxon>
        <taxon>Ascomycota</taxon>
        <taxon>Pezizomycotina</taxon>
        <taxon>Sordariomycetes</taxon>
        <taxon>Hypocreomycetidae</taxon>
        <taxon>Hypocreales</taxon>
        <taxon>Cordycipitaceae</taxon>
        <taxon>Zarea</taxon>
    </lineage>
</organism>
<evidence type="ECO:0000313" key="1">
    <source>
        <dbReference type="EMBL" id="KAJ2968297.1"/>
    </source>
</evidence>
<dbReference type="EMBL" id="JANJQO010002039">
    <property type="protein sequence ID" value="KAJ2968297.1"/>
    <property type="molecule type" value="Genomic_DNA"/>
</dbReference>
<keyword evidence="2" id="KW-1185">Reference proteome</keyword>